<evidence type="ECO:0000313" key="1">
    <source>
        <dbReference type="Proteomes" id="UP000079169"/>
    </source>
</evidence>
<accession>A0A3Q0JKI3</accession>
<dbReference type="GeneID" id="113472222"/>
<dbReference type="PaxDb" id="121845-A0A3Q0JKI3"/>
<reference evidence="2" key="1">
    <citation type="submission" date="2025-08" db="UniProtKB">
        <authorList>
            <consortium name="RefSeq"/>
        </authorList>
    </citation>
    <scope>IDENTIFICATION</scope>
</reference>
<dbReference type="AlphaFoldDB" id="A0A3Q0JKI3"/>
<proteinExistence type="predicted"/>
<dbReference type="RefSeq" id="XP_026687678.1">
    <property type="nucleotide sequence ID" value="XM_026831877.1"/>
</dbReference>
<dbReference type="KEGG" id="dci:113472222"/>
<dbReference type="Proteomes" id="UP000079169">
    <property type="component" value="Unplaced"/>
</dbReference>
<gene>
    <name evidence="2" type="primary">LOC113472222</name>
</gene>
<protein>
    <submittedName>
        <fullName evidence="2">Uncharacterized protein LOC113472222</fullName>
    </submittedName>
</protein>
<organism evidence="1 2">
    <name type="scientific">Diaphorina citri</name>
    <name type="common">Asian citrus psyllid</name>
    <dbReference type="NCBI Taxonomy" id="121845"/>
    <lineage>
        <taxon>Eukaryota</taxon>
        <taxon>Metazoa</taxon>
        <taxon>Ecdysozoa</taxon>
        <taxon>Arthropoda</taxon>
        <taxon>Hexapoda</taxon>
        <taxon>Insecta</taxon>
        <taxon>Pterygota</taxon>
        <taxon>Neoptera</taxon>
        <taxon>Paraneoptera</taxon>
        <taxon>Hemiptera</taxon>
        <taxon>Sternorrhyncha</taxon>
        <taxon>Psylloidea</taxon>
        <taxon>Psyllidae</taxon>
        <taxon>Diaphorininae</taxon>
        <taxon>Diaphorina</taxon>
    </lineage>
</organism>
<name>A0A3Q0JKI3_DIACI</name>
<sequence length="121" mass="13844">MENSEAENKMQQREQTRYTRRAEHKIMHKCHLPSSDLACFIGEKWGNGFNLKRGDLEEAIEQLNTSPEGNQKGIAVQRSQRVDDKIVEGIKMKGGVQYLMNTTLFRDSGICGKCKMSSKHR</sequence>
<keyword evidence="1" id="KW-1185">Reference proteome</keyword>
<evidence type="ECO:0000313" key="2">
    <source>
        <dbReference type="RefSeq" id="XP_026687678.1"/>
    </source>
</evidence>